<proteinExistence type="predicted"/>
<reference evidence="1 2" key="1">
    <citation type="submission" date="2019-02" db="EMBL/GenBank/DDBJ databases">
        <title>Genomic Encyclopedia of Type Strains, Phase IV (KMG-IV): sequencing the most valuable type-strain genomes for metagenomic binning, comparative biology and taxonomic classification.</title>
        <authorList>
            <person name="Goeker M."/>
        </authorList>
    </citation>
    <scope>NUCLEOTIDE SEQUENCE [LARGE SCALE GENOMIC DNA]</scope>
    <source>
        <strain evidence="1 2">DSM 10617</strain>
    </source>
</reference>
<evidence type="ECO:0000313" key="1">
    <source>
        <dbReference type="EMBL" id="RZS56718.1"/>
    </source>
</evidence>
<accession>A0A4Q7LS72</accession>
<evidence type="ECO:0000313" key="2">
    <source>
        <dbReference type="Proteomes" id="UP000293433"/>
    </source>
</evidence>
<protein>
    <submittedName>
        <fullName evidence="1">Uncharacterized protein</fullName>
    </submittedName>
</protein>
<name>A0A4Q7LS72_9BURK</name>
<dbReference type="Proteomes" id="UP000293433">
    <property type="component" value="Unassembled WGS sequence"/>
</dbReference>
<sequence length="38" mass="4091">MQKHLKEAVITTAVVLVTIFVARKIPMVNGVVTKALNG</sequence>
<dbReference type="EMBL" id="SGWV01000008">
    <property type="protein sequence ID" value="RZS56718.1"/>
    <property type="molecule type" value="Genomic_DNA"/>
</dbReference>
<keyword evidence="2" id="KW-1185">Reference proteome</keyword>
<dbReference type="AlphaFoldDB" id="A0A4Q7LS72"/>
<organism evidence="1 2">
    <name type="scientific">Sphaerotilus mobilis</name>
    <dbReference type="NCBI Taxonomy" id="47994"/>
    <lineage>
        <taxon>Bacteria</taxon>
        <taxon>Pseudomonadati</taxon>
        <taxon>Pseudomonadota</taxon>
        <taxon>Betaproteobacteria</taxon>
        <taxon>Burkholderiales</taxon>
        <taxon>Sphaerotilaceae</taxon>
        <taxon>Sphaerotilus</taxon>
    </lineage>
</organism>
<comment type="caution">
    <text evidence="1">The sequence shown here is derived from an EMBL/GenBank/DDBJ whole genome shotgun (WGS) entry which is preliminary data.</text>
</comment>
<gene>
    <name evidence="1" type="ORF">EV685_1272</name>
</gene>